<reference evidence="2 3" key="1">
    <citation type="submission" date="2014-11" db="EMBL/GenBank/DDBJ databases">
        <authorList>
            <person name="Wibberg Daniel"/>
        </authorList>
    </citation>
    <scope>NUCLEOTIDE SEQUENCE [LARGE SCALE GENOMIC DNA]</scope>
    <source>
        <strain evidence="2">Rhizoctonia solani AG1-IB 7/3/14</strain>
    </source>
</reference>
<evidence type="ECO:0000313" key="3">
    <source>
        <dbReference type="Proteomes" id="UP000059188"/>
    </source>
</evidence>
<proteinExistence type="predicted"/>
<accession>A0A0B7FCU8</accession>
<name>A0A0B7FCU8_THACB</name>
<keyword evidence="3" id="KW-1185">Reference proteome</keyword>
<dbReference type="Proteomes" id="UP000059188">
    <property type="component" value="Unassembled WGS sequence"/>
</dbReference>
<dbReference type="EMBL" id="LN679246">
    <property type="protein sequence ID" value="CEL54032.1"/>
    <property type="molecule type" value="Genomic_DNA"/>
</dbReference>
<dbReference type="STRING" id="1108050.A0A0B7FCU8"/>
<dbReference type="OrthoDB" id="6511194at2759"/>
<keyword evidence="1" id="KW-0472">Membrane</keyword>
<sequence length="247" mass="28731">MAGTLNLIVAMNMTLINVSLTAAVVFGWGEWAAQQVRKWIREYQRDGNMPTNAYGTWNESVMEDEDLSAAIQDWVRDKGKYVQACNIIDFFGATAAEQYSRLVDQLPSLRTAQQWMHRMGYSWSKEHWGQFADRHKRDNVKHYQENVYIPKWLELKGQMQSWDANGKELPRELKDGEQGVFVWFHDKSMFYGHDWRTTQWVHESKMAGIYKKGEGVLLMVADFVSANYGWLQLRPESPSATEGEHLK</sequence>
<keyword evidence="1" id="KW-0812">Transmembrane</keyword>
<evidence type="ECO:0000313" key="2">
    <source>
        <dbReference type="EMBL" id="CEL54032.1"/>
    </source>
</evidence>
<protein>
    <submittedName>
        <fullName evidence="2">Uncharacterized protein</fullName>
    </submittedName>
</protein>
<organism evidence="2 3">
    <name type="scientific">Thanatephorus cucumeris (strain AG1-IB / isolate 7/3/14)</name>
    <name type="common">Lettuce bottom rot fungus</name>
    <name type="synonym">Rhizoctonia solani</name>
    <dbReference type="NCBI Taxonomy" id="1108050"/>
    <lineage>
        <taxon>Eukaryota</taxon>
        <taxon>Fungi</taxon>
        <taxon>Dikarya</taxon>
        <taxon>Basidiomycota</taxon>
        <taxon>Agaricomycotina</taxon>
        <taxon>Agaricomycetes</taxon>
        <taxon>Cantharellales</taxon>
        <taxon>Ceratobasidiaceae</taxon>
        <taxon>Rhizoctonia</taxon>
        <taxon>Rhizoctonia solani AG-1</taxon>
    </lineage>
</organism>
<keyword evidence="1" id="KW-1133">Transmembrane helix</keyword>
<dbReference type="AlphaFoldDB" id="A0A0B7FCU8"/>
<gene>
    <name evidence="2" type="ORF">RSOLAG1IB_11564</name>
</gene>
<evidence type="ECO:0000256" key="1">
    <source>
        <dbReference type="SAM" id="Phobius"/>
    </source>
</evidence>
<feature type="transmembrane region" description="Helical" evidence="1">
    <location>
        <begin position="6"/>
        <end position="28"/>
    </location>
</feature>